<dbReference type="Proteomes" id="UP000799778">
    <property type="component" value="Unassembled WGS sequence"/>
</dbReference>
<organism evidence="1 2">
    <name type="scientific">Aaosphaeria arxii CBS 175.79</name>
    <dbReference type="NCBI Taxonomy" id="1450172"/>
    <lineage>
        <taxon>Eukaryota</taxon>
        <taxon>Fungi</taxon>
        <taxon>Dikarya</taxon>
        <taxon>Ascomycota</taxon>
        <taxon>Pezizomycotina</taxon>
        <taxon>Dothideomycetes</taxon>
        <taxon>Pleosporomycetidae</taxon>
        <taxon>Pleosporales</taxon>
        <taxon>Pleosporales incertae sedis</taxon>
        <taxon>Aaosphaeria</taxon>
    </lineage>
</organism>
<evidence type="ECO:0000313" key="1">
    <source>
        <dbReference type="EMBL" id="KAF2019606.1"/>
    </source>
</evidence>
<dbReference type="AlphaFoldDB" id="A0A6A5Y2Z4"/>
<gene>
    <name evidence="1" type="ORF">BU24DRAFT_123413</name>
</gene>
<evidence type="ECO:0000313" key="2">
    <source>
        <dbReference type="Proteomes" id="UP000799778"/>
    </source>
</evidence>
<keyword evidence="2" id="KW-1185">Reference proteome</keyword>
<dbReference type="RefSeq" id="XP_033387945.1">
    <property type="nucleotide sequence ID" value="XM_033520919.1"/>
</dbReference>
<dbReference type="EMBL" id="ML978067">
    <property type="protein sequence ID" value="KAF2019606.1"/>
    <property type="molecule type" value="Genomic_DNA"/>
</dbReference>
<sequence length="208" mass="23563">MHTHRLVFPFPAHLPELSTYGHGFRPYPCSSTPAPYPLWSITSFSVSTLHDVHSTQRPGIKSIHQYNAHPHSRLVLYALPSRAVNHRSKRLGDCNTLSMLRYARSLFPMPAHRLYPHACHGKTTSTKDNHRPKPCLSPTPSTLAEEMCEPSRLTNHWLNSRRYCTTLHYAALRDNAMGSPRLHMTSNHARTLHAYSYASSLHGELPIG</sequence>
<protein>
    <submittedName>
        <fullName evidence="1">Uncharacterized protein</fullName>
    </submittedName>
</protein>
<name>A0A6A5Y2Z4_9PLEO</name>
<proteinExistence type="predicted"/>
<accession>A0A6A5Y2Z4</accession>
<reference evidence="1" key="1">
    <citation type="journal article" date="2020" name="Stud. Mycol.">
        <title>101 Dothideomycetes genomes: a test case for predicting lifestyles and emergence of pathogens.</title>
        <authorList>
            <person name="Haridas S."/>
            <person name="Albert R."/>
            <person name="Binder M."/>
            <person name="Bloem J."/>
            <person name="Labutti K."/>
            <person name="Salamov A."/>
            <person name="Andreopoulos B."/>
            <person name="Baker S."/>
            <person name="Barry K."/>
            <person name="Bills G."/>
            <person name="Bluhm B."/>
            <person name="Cannon C."/>
            <person name="Castanera R."/>
            <person name="Culley D."/>
            <person name="Daum C."/>
            <person name="Ezra D."/>
            <person name="Gonzalez J."/>
            <person name="Henrissat B."/>
            <person name="Kuo A."/>
            <person name="Liang C."/>
            <person name="Lipzen A."/>
            <person name="Lutzoni F."/>
            <person name="Magnuson J."/>
            <person name="Mondo S."/>
            <person name="Nolan M."/>
            <person name="Ohm R."/>
            <person name="Pangilinan J."/>
            <person name="Park H.-J."/>
            <person name="Ramirez L."/>
            <person name="Alfaro M."/>
            <person name="Sun H."/>
            <person name="Tritt A."/>
            <person name="Yoshinaga Y."/>
            <person name="Zwiers L.-H."/>
            <person name="Turgeon B."/>
            <person name="Goodwin S."/>
            <person name="Spatafora J."/>
            <person name="Crous P."/>
            <person name="Grigoriev I."/>
        </authorList>
    </citation>
    <scope>NUCLEOTIDE SEQUENCE</scope>
    <source>
        <strain evidence="1">CBS 175.79</strain>
    </source>
</reference>
<dbReference type="GeneID" id="54278316"/>